<dbReference type="Pfam" id="PF03473">
    <property type="entry name" value="MOSC"/>
    <property type="match status" value="1"/>
</dbReference>
<dbReference type="PROSITE" id="PS51340">
    <property type="entry name" value="MOSC"/>
    <property type="match status" value="1"/>
</dbReference>
<reference evidence="3" key="1">
    <citation type="journal article" date="2019" name="Int. J. Syst. Evol. Microbiol.">
        <title>The Global Catalogue of Microorganisms (GCM) 10K type strain sequencing project: providing services to taxonomists for standard genome sequencing and annotation.</title>
        <authorList>
            <consortium name="The Broad Institute Genomics Platform"/>
            <consortium name="The Broad Institute Genome Sequencing Center for Infectious Disease"/>
            <person name="Wu L."/>
            <person name="Ma J."/>
        </authorList>
    </citation>
    <scope>NUCLEOTIDE SEQUENCE [LARGE SCALE GENOMIC DNA]</scope>
    <source>
        <strain evidence="3">JCM 18053</strain>
    </source>
</reference>
<gene>
    <name evidence="2" type="ORF">GCM10023213_04410</name>
</gene>
<dbReference type="RefSeq" id="WP_345734740.1">
    <property type="nucleotide sequence ID" value="NZ_BAABIA010000001.1"/>
</dbReference>
<protein>
    <submittedName>
        <fullName evidence="2">MOSC domain-containing protein</fullName>
    </submittedName>
</protein>
<feature type="domain" description="MOSC" evidence="1">
    <location>
        <begin position="34"/>
        <end position="157"/>
    </location>
</feature>
<dbReference type="SUPFAM" id="SSF50800">
    <property type="entry name" value="PK beta-barrel domain-like"/>
    <property type="match status" value="1"/>
</dbReference>
<dbReference type="Proteomes" id="UP001499852">
    <property type="component" value="Unassembled WGS sequence"/>
</dbReference>
<proteinExistence type="predicted"/>
<dbReference type="PANTHER" id="PTHR36930:SF1">
    <property type="entry name" value="MOSC DOMAIN-CONTAINING PROTEIN"/>
    <property type="match status" value="1"/>
</dbReference>
<accession>A0ABP9NTE3</accession>
<dbReference type="InterPro" id="IPR052716">
    <property type="entry name" value="MOSC_domain"/>
</dbReference>
<dbReference type="InterPro" id="IPR005302">
    <property type="entry name" value="MoCF_Sase_C"/>
</dbReference>
<sequence>MRESPPMQILHIYISPAHNYFGHHGQPAGQAPIQEVETVECVAGKGLVGDRFFDFKEKYKGQVTFFAHEVYERLCEEFQAMGVSPSVFRRNILTKGVNLNDLIGQEFEIQGVRFKGTEECKPCYWMDQALAPGAEAAMKGNGGLRAQILSSGVLKRG</sequence>
<evidence type="ECO:0000313" key="3">
    <source>
        <dbReference type="Proteomes" id="UP001499852"/>
    </source>
</evidence>
<dbReference type="Gene3D" id="2.40.33.20">
    <property type="entry name" value="PK beta-barrel domain-like"/>
    <property type="match status" value="1"/>
</dbReference>
<evidence type="ECO:0000259" key="1">
    <source>
        <dbReference type="PROSITE" id="PS51340"/>
    </source>
</evidence>
<organism evidence="2 3">
    <name type="scientific">Prosthecobacter algae</name>
    <dbReference type="NCBI Taxonomy" id="1144682"/>
    <lineage>
        <taxon>Bacteria</taxon>
        <taxon>Pseudomonadati</taxon>
        <taxon>Verrucomicrobiota</taxon>
        <taxon>Verrucomicrobiia</taxon>
        <taxon>Verrucomicrobiales</taxon>
        <taxon>Verrucomicrobiaceae</taxon>
        <taxon>Prosthecobacter</taxon>
    </lineage>
</organism>
<dbReference type="EMBL" id="BAABIA010000001">
    <property type="protein sequence ID" value="GAA5133831.1"/>
    <property type="molecule type" value="Genomic_DNA"/>
</dbReference>
<comment type="caution">
    <text evidence="2">The sequence shown here is derived from an EMBL/GenBank/DDBJ whole genome shotgun (WGS) entry which is preliminary data.</text>
</comment>
<evidence type="ECO:0000313" key="2">
    <source>
        <dbReference type="EMBL" id="GAA5133831.1"/>
    </source>
</evidence>
<dbReference type="InterPro" id="IPR011037">
    <property type="entry name" value="Pyrv_Knase-like_insert_dom_sf"/>
</dbReference>
<keyword evidence="3" id="KW-1185">Reference proteome</keyword>
<name>A0ABP9NTE3_9BACT</name>
<dbReference type="PANTHER" id="PTHR36930">
    <property type="entry name" value="METAL-SULFUR CLUSTER BIOSYNTHESIS PROTEINS YUAD-RELATED"/>
    <property type="match status" value="1"/>
</dbReference>